<evidence type="ECO:0000313" key="1">
    <source>
        <dbReference type="EMBL" id="RVU13232.1"/>
    </source>
</evidence>
<protein>
    <submittedName>
        <fullName evidence="1">Uncharacterized protein</fullName>
    </submittedName>
</protein>
<dbReference type="AlphaFoldDB" id="A0A437NT89"/>
<proteinExistence type="predicted"/>
<dbReference type="RefSeq" id="WP_127733929.1">
    <property type="nucleotide sequence ID" value="NZ_SACP01000045.1"/>
</dbReference>
<gene>
    <name evidence="1" type="ORF">EOE48_26730</name>
</gene>
<evidence type="ECO:0000313" key="2">
    <source>
        <dbReference type="Proteomes" id="UP000286997"/>
    </source>
</evidence>
<reference evidence="1 2" key="1">
    <citation type="submission" date="2019-01" db="EMBL/GenBank/DDBJ databases">
        <authorList>
            <person name="Chen W.-M."/>
        </authorList>
    </citation>
    <scope>NUCLEOTIDE SEQUENCE [LARGE SCALE GENOMIC DNA]</scope>
    <source>
        <strain evidence="1 2">TER-1</strain>
    </source>
</reference>
<dbReference type="EMBL" id="SACP01000045">
    <property type="protein sequence ID" value="RVU13232.1"/>
    <property type="molecule type" value="Genomic_DNA"/>
</dbReference>
<sequence>MAAKKGESVRFSGTGRFVTVVPRKPMTKADVARVHAALSNAAEQTGAFRSAIDVRKHSPKAK</sequence>
<name>A0A437NT89_9HYPH</name>
<accession>A0A437NT89</accession>
<keyword evidence="2" id="KW-1185">Reference proteome</keyword>
<organism evidence="1 2">
    <name type="scientific">Methylobacterium oryzihabitans</name>
    <dbReference type="NCBI Taxonomy" id="2499852"/>
    <lineage>
        <taxon>Bacteria</taxon>
        <taxon>Pseudomonadati</taxon>
        <taxon>Pseudomonadota</taxon>
        <taxon>Alphaproteobacteria</taxon>
        <taxon>Hyphomicrobiales</taxon>
        <taxon>Methylobacteriaceae</taxon>
        <taxon>Methylobacterium</taxon>
    </lineage>
</organism>
<comment type="caution">
    <text evidence="1">The sequence shown here is derived from an EMBL/GenBank/DDBJ whole genome shotgun (WGS) entry which is preliminary data.</text>
</comment>
<dbReference type="Proteomes" id="UP000286997">
    <property type="component" value="Unassembled WGS sequence"/>
</dbReference>